<feature type="domain" description="Glycosyl transferase family 1" evidence="1">
    <location>
        <begin position="163"/>
        <end position="321"/>
    </location>
</feature>
<dbReference type="AlphaFoldDB" id="A0A1B2I7A0"/>
<proteinExistence type="predicted"/>
<dbReference type="InterPro" id="IPR001296">
    <property type="entry name" value="Glyco_trans_1"/>
</dbReference>
<dbReference type="Pfam" id="PF13439">
    <property type="entry name" value="Glyco_transf_4"/>
    <property type="match status" value="1"/>
</dbReference>
<dbReference type="CDD" id="cd03801">
    <property type="entry name" value="GT4_PimA-like"/>
    <property type="match status" value="1"/>
</dbReference>
<dbReference type="PANTHER" id="PTHR12526:SF630">
    <property type="entry name" value="GLYCOSYLTRANSFERASE"/>
    <property type="match status" value="1"/>
</dbReference>
<dbReference type="InterPro" id="IPR028098">
    <property type="entry name" value="Glyco_trans_4-like_N"/>
</dbReference>
<dbReference type="SUPFAM" id="SSF53756">
    <property type="entry name" value="UDP-Glycosyltransferase/glycogen phosphorylase"/>
    <property type="match status" value="1"/>
</dbReference>
<accession>A0A1B2I7A0</accession>
<dbReference type="GO" id="GO:0016757">
    <property type="term" value="F:glycosyltransferase activity"/>
    <property type="evidence" value="ECO:0007669"/>
    <property type="project" value="InterPro"/>
</dbReference>
<dbReference type="Proteomes" id="UP000093044">
    <property type="component" value="Chromosome"/>
</dbReference>
<evidence type="ECO:0008006" key="5">
    <source>
        <dbReference type="Google" id="ProtNLM"/>
    </source>
</evidence>
<dbReference type="PANTHER" id="PTHR12526">
    <property type="entry name" value="GLYCOSYLTRANSFERASE"/>
    <property type="match status" value="1"/>
</dbReference>
<sequence>MKILHYVDENKLAWGETWIQLIHELAVQGVDNFVVCRPGGSLPQRLTEEGIPFAVSTPFIQSLPITNLGFGKILKREKPDIIHTRLSAAARIGGWWGKCYGIPVVETIDKYPKIKYYKNASMIFPCSNAVLQHMEKKGFPPEKMVVVYNPVDILRYRRDDIVRENVRNKYGVPKDTKIILGAGRFIDWKGFEYLIDAYFEVTNNYKTPYDTRLWLVGDGPEMKKYRDLSEKYQLTDRIEFHGFARDIRPWLWAADIFVQPSQLPEGFSLMLLEAMAAGLPSIATNIGGTLDIIKDGYNGWFMGVGIDSGLAEKLFSVIGDDQLLSCVALKALESANEFNVRRIAHETITLYRKILER</sequence>
<dbReference type="Pfam" id="PF00534">
    <property type="entry name" value="Glycos_transf_1"/>
    <property type="match status" value="1"/>
</dbReference>
<evidence type="ECO:0000259" key="1">
    <source>
        <dbReference type="Pfam" id="PF00534"/>
    </source>
</evidence>
<reference evidence="3" key="1">
    <citation type="submission" date="2016-08" db="EMBL/GenBank/DDBJ databases">
        <title>Complete genome of Cloacibacillus porcorum.</title>
        <authorList>
            <person name="Looft T."/>
            <person name="Bayles D.O."/>
            <person name="Alt D.P."/>
        </authorList>
    </citation>
    <scope>NUCLEOTIDE SEQUENCE [LARGE SCALE GENOMIC DNA]</scope>
    <source>
        <strain evidence="3">CL-84</strain>
    </source>
</reference>
<gene>
    <name evidence="3" type="ORF">BED41_12615</name>
</gene>
<evidence type="ECO:0000313" key="4">
    <source>
        <dbReference type="Proteomes" id="UP000093044"/>
    </source>
</evidence>
<dbReference type="STRING" id="1197717.BED41_12615"/>
<dbReference type="KEGG" id="cpor:BED41_12615"/>
<keyword evidence="4" id="KW-1185">Reference proteome</keyword>
<dbReference type="EMBL" id="CP016757">
    <property type="protein sequence ID" value="ANZ45852.1"/>
    <property type="molecule type" value="Genomic_DNA"/>
</dbReference>
<evidence type="ECO:0000259" key="2">
    <source>
        <dbReference type="Pfam" id="PF13439"/>
    </source>
</evidence>
<name>A0A1B2I7A0_9BACT</name>
<dbReference type="OrthoDB" id="3199616at2"/>
<organism evidence="3 4">
    <name type="scientific">Cloacibacillus porcorum</name>
    <dbReference type="NCBI Taxonomy" id="1197717"/>
    <lineage>
        <taxon>Bacteria</taxon>
        <taxon>Thermotogati</taxon>
        <taxon>Synergistota</taxon>
        <taxon>Synergistia</taxon>
        <taxon>Synergistales</taxon>
        <taxon>Synergistaceae</taxon>
        <taxon>Cloacibacillus</taxon>
    </lineage>
</organism>
<protein>
    <recommendedName>
        <fullName evidence="5">Glycosyl transferase family 1</fullName>
    </recommendedName>
</protein>
<feature type="domain" description="Glycosyltransferase subfamily 4-like N-terminal" evidence="2">
    <location>
        <begin position="19"/>
        <end position="153"/>
    </location>
</feature>
<dbReference type="RefSeq" id="WP_066746929.1">
    <property type="nucleotide sequence ID" value="NZ_CP016757.1"/>
</dbReference>
<evidence type="ECO:0000313" key="3">
    <source>
        <dbReference type="EMBL" id="ANZ45852.1"/>
    </source>
</evidence>
<dbReference type="Gene3D" id="3.40.50.2000">
    <property type="entry name" value="Glycogen Phosphorylase B"/>
    <property type="match status" value="2"/>
</dbReference>
<dbReference type="GeneID" id="83058686"/>